<dbReference type="EMBL" id="CM032186">
    <property type="protein sequence ID" value="KAG7090825.1"/>
    <property type="molecule type" value="Genomic_DNA"/>
</dbReference>
<keyword evidence="1" id="KW-0597">Phosphoprotein</keyword>
<reference evidence="3" key="1">
    <citation type="journal article" date="2021" name="Genome Biol. Evol.">
        <title>The assembled and annotated genome of the fairy-ring fungus Marasmius oreades.</title>
        <authorList>
            <person name="Hiltunen M."/>
            <person name="Ament-Velasquez S.L."/>
            <person name="Johannesson H."/>
        </authorList>
    </citation>
    <scope>NUCLEOTIDE SEQUENCE</scope>
    <source>
        <strain evidence="3">03SP1</strain>
    </source>
</reference>
<dbReference type="PANTHER" id="PTHR46551">
    <property type="entry name" value="SAP DOMAIN-CONTAINING RIBONUCLEOPROTEIN"/>
    <property type="match status" value="1"/>
</dbReference>
<feature type="region of interest" description="Disordered" evidence="2">
    <location>
        <begin position="88"/>
        <end position="234"/>
    </location>
</feature>
<evidence type="ECO:0000256" key="1">
    <source>
        <dbReference type="ARBA" id="ARBA00022553"/>
    </source>
</evidence>
<dbReference type="OrthoDB" id="445357at2759"/>
<dbReference type="GeneID" id="66078983"/>
<gene>
    <name evidence="3" type="ORF">E1B28_009907</name>
</gene>
<protein>
    <recommendedName>
        <fullName evidence="5">THO1-MOS11 C-terminal domain-containing protein</fullName>
    </recommendedName>
</protein>
<dbReference type="AlphaFoldDB" id="A0A9P7RW92"/>
<keyword evidence="4" id="KW-1185">Reference proteome</keyword>
<feature type="compositionally biased region" description="Basic and acidic residues" evidence="2">
    <location>
        <begin position="215"/>
        <end position="225"/>
    </location>
</feature>
<evidence type="ECO:0000313" key="4">
    <source>
        <dbReference type="Proteomes" id="UP001049176"/>
    </source>
</evidence>
<dbReference type="PANTHER" id="PTHR46551:SF1">
    <property type="entry name" value="SAP DOMAIN-CONTAINING RIBONUCLEOPROTEIN"/>
    <property type="match status" value="1"/>
</dbReference>
<proteinExistence type="predicted"/>
<dbReference type="InterPro" id="IPR052240">
    <property type="entry name" value="SAP_domain_ribonucleoprotein"/>
</dbReference>
<name>A0A9P7RW92_9AGAR</name>
<evidence type="ECO:0008006" key="5">
    <source>
        <dbReference type="Google" id="ProtNLM"/>
    </source>
</evidence>
<dbReference type="GO" id="GO:0016973">
    <property type="term" value="P:poly(A)+ mRNA export from nucleus"/>
    <property type="evidence" value="ECO:0007669"/>
    <property type="project" value="TreeGrafter"/>
</dbReference>
<evidence type="ECO:0000313" key="3">
    <source>
        <dbReference type="EMBL" id="KAG7090825.1"/>
    </source>
</evidence>
<accession>A0A9P7RW92</accession>
<dbReference type="Proteomes" id="UP001049176">
    <property type="component" value="Chromosome 6"/>
</dbReference>
<dbReference type="RefSeq" id="XP_043007295.1">
    <property type="nucleotide sequence ID" value="XM_043154837.1"/>
</dbReference>
<dbReference type="KEGG" id="more:E1B28_009907"/>
<feature type="compositionally biased region" description="Low complexity" evidence="2">
    <location>
        <begin position="90"/>
        <end position="107"/>
    </location>
</feature>
<dbReference type="GO" id="GO:0005634">
    <property type="term" value="C:nucleus"/>
    <property type="evidence" value="ECO:0007669"/>
    <property type="project" value="TreeGrafter"/>
</dbReference>
<comment type="caution">
    <text evidence="3">The sequence shown here is derived from an EMBL/GenBank/DDBJ whole genome shotgun (WGS) entry which is preliminary data.</text>
</comment>
<organism evidence="3 4">
    <name type="scientific">Marasmius oreades</name>
    <name type="common">fairy-ring Marasmius</name>
    <dbReference type="NCBI Taxonomy" id="181124"/>
    <lineage>
        <taxon>Eukaryota</taxon>
        <taxon>Fungi</taxon>
        <taxon>Dikarya</taxon>
        <taxon>Basidiomycota</taxon>
        <taxon>Agaricomycotina</taxon>
        <taxon>Agaricomycetes</taxon>
        <taxon>Agaricomycetidae</taxon>
        <taxon>Agaricales</taxon>
        <taxon>Marasmiineae</taxon>
        <taxon>Marasmiaceae</taxon>
        <taxon>Marasmius</taxon>
    </lineage>
</organism>
<evidence type="ECO:0000256" key="2">
    <source>
        <dbReference type="SAM" id="MobiDB-lite"/>
    </source>
</evidence>
<sequence>MEAKLKALRVVDLRAILTKADQSAPAKSNKQDLISRIIASEQATAVYHAEHGAPDDLLAPPEDVDWTAEEAIAKSAVATSEVAVKPLSKAVDPPTAAAVPPSSVASSQLPEASAQVDPEEEKRRKRAERFGIPLVESKKARLAAQPPADSEALKARASRFGIKTDGTGKPLDTPQSGHKRDLSATEQIDPEELERRKKRAARFNVGAQAQGSVDPDEHNRREQRAARFGIKPTA</sequence>